<name>A0ABY8CQJ3_9HYPH</name>
<proteinExistence type="predicted"/>
<organism evidence="1 2">
    <name type="scientific">Sinorhizobium numidicum</name>
    <dbReference type="NCBI Taxonomy" id="680248"/>
    <lineage>
        <taxon>Bacteria</taxon>
        <taxon>Pseudomonadati</taxon>
        <taxon>Pseudomonadota</taxon>
        <taxon>Alphaproteobacteria</taxon>
        <taxon>Hyphomicrobiales</taxon>
        <taxon>Rhizobiaceae</taxon>
        <taxon>Sinorhizobium/Ensifer group</taxon>
        <taxon>Sinorhizobium</taxon>
    </lineage>
</organism>
<evidence type="ECO:0000313" key="2">
    <source>
        <dbReference type="Proteomes" id="UP001235547"/>
    </source>
</evidence>
<protein>
    <submittedName>
        <fullName evidence="1">Uncharacterized protein</fullName>
    </submittedName>
</protein>
<accession>A0ABY8CQJ3</accession>
<gene>
    <name evidence="1" type="ORF">PYH38_000232</name>
</gene>
<evidence type="ECO:0000313" key="1">
    <source>
        <dbReference type="EMBL" id="WEX80913.1"/>
    </source>
</evidence>
<dbReference type="Proteomes" id="UP001235547">
    <property type="component" value="Chromosome 2"/>
</dbReference>
<keyword evidence="2" id="KW-1185">Reference proteome</keyword>
<dbReference type="EMBL" id="CP120370">
    <property type="protein sequence ID" value="WEX80913.1"/>
    <property type="molecule type" value="Genomic_DNA"/>
</dbReference>
<sequence length="109" mass="12028">MSEFQNKAVKLLAACAGEASMSDLAQRQRNLLMSARELYRALGGPFEQLEAAIMQDEASTPRRVDLIVGDLMKELAAISHIYDMDIMQAGHNTLDKLICEKGLPSFDQA</sequence>
<reference evidence="1 2" key="1">
    <citation type="submission" date="2023-03" db="EMBL/GenBank/DDBJ databases">
        <authorList>
            <person name="Kaur S."/>
            <person name="Espinosa-Saiz D."/>
            <person name="Velazquez E."/>
            <person name="Menendez E."/>
            <person name="diCenzo G.C."/>
        </authorList>
    </citation>
    <scope>NUCLEOTIDE SEQUENCE [LARGE SCALE GENOMIC DNA]</scope>
    <source>
        <strain evidence="1 2">LMG 27395</strain>
    </source>
</reference>
<dbReference type="RefSeq" id="WP_280731636.1">
    <property type="nucleotide sequence ID" value="NZ_CP120367.1"/>
</dbReference>